<feature type="transmembrane region" description="Helical" evidence="5">
    <location>
        <begin position="311"/>
        <end position="336"/>
    </location>
</feature>
<evidence type="ECO:0000256" key="3">
    <source>
        <dbReference type="ARBA" id="ARBA00022989"/>
    </source>
</evidence>
<evidence type="ECO:0000313" key="8">
    <source>
        <dbReference type="Proteomes" id="UP001233172"/>
    </source>
</evidence>
<dbReference type="InterPro" id="IPR052954">
    <property type="entry name" value="GPCR-Ligand_Int"/>
</dbReference>
<keyword evidence="4 5" id="KW-0472">Membrane</keyword>
<keyword evidence="2 5" id="KW-0812">Transmembrane</keyword>
<evidence type="ECO:0000259" key="6">
    <source>
        <dbReference type="PROSITE" id="PS50262"/>
    </source>
</evidence>
<dbReference type="PANTHER" id="PTHR46641:SF18">
    <property type="entry name" value="G-PROTEIN COUPLED RECEPTORS FAMILY 1 PROFILE DOMAIN-CONTAINING PROTEIN"/>
    <property type="match status" value="1"/>
</dbReference>
<keyword evidence="8" id="KW-1185">Reference proteome</keyword>
<feature type="transmembrane region" description="Helical" evidence="5">
    <location>
        <begin position="157"/>
        <end position="177"/>
    </location>
</feature>
<dbReference type="EMBL" id="JASAOG010000057">
    <property type="protein sequence ID" value="KAK0057099.1"/>
    <property type="molecule type" value="Genomic_DNA"/>
</dbReference>
<organism evidence="7 8">
    <name type="scientific">Biomphalaria pfeifferi</name>
    <name type="common">Bloodfluke planorb</name>
    <name type="synonym">Freshwater snail</name>
    <dbReference type="NCBI Taxonomy" id="112525"/>
    <lineage>
        <taxon>Eukaryota</taxon>
        <taxon>Metazoa</taxon>
        <taxon>Spiralia</taxon>
        <taxon>Lophotrochozoa</taxon>
        <taxon>Mollusca</taxon>
        <taxon>Gastropoda</taxon>
        <taxon>Heterobranchia</taxon>
        <taxon>Euthyneura</taxon>
        <taxon>Panpulmonata</taxon>
        <taxon>Hygrophila</taxon>
        <taxon>Lymnaeoidea</taxon>
        <taxon>Planorbidae</taxon>
        <taxon>Biomphalaria</taxon>
    </lineage>
</organism>
<feature type="domain" description="G-protein coupled receptors family 1 profile" evidence="6">
    <location>
        <begin position="48"/>
        <end position="324"/>
    </location>
</feature>
<comment type="caution">
    <text evidence="7">The sequence shown here is derived from an EMBL/GenBank/DDBJ whole genome shotgun (WGS) entry which is preliminary data.</text>
</comment>
<dbReference type="Gene3D" id="1.20.1070.10">
    <property type="entry name" value="Rhodopsin 7-helix transmembrane proteins"/>
    <property type="match status" value="1"/>
</dbReference>
<dbReference type="GO" id="GO:0016020">
    <property type="term" value="C:membrane"/>
    <property type="evidence" value="ECO:0007669"/>
    <property type="project" value="UniProtKB-SubCell"/>
</dbReference>
<dbReference type="AlphaFoldDB" id="A0AAD8BNT2"/>
<sequence length="349" mass="40166">METATENSGTASQYFIGYLFTNTSVETVSFRIMKSYINPVMSIFGFIANILSLAILVRSGLRKPSNVLLFSLSLADSMCILMTANVAEILSYFDPAKPDPSCRCWQYNYIVSLMLYVAKTVIYFICNWGCYVNTFLPVLITAERLAAVFWPIKFRRIVTITSTTASVILTFACWLPWCTFYQSLFTFDYVNISSTFSGVWTNTRYYEDVSETVFLLNAYVFEILSSWVPISFVLVGCVAIWIKIKITLRKRRKMLSCNGNVQWSMRTTRTLLATCFVFVACHSLYSLFIYIFEPDLILNKSGLLCYEVMNFLYLINNSSSFFIYILCNNKLCLIFLQIMHLDNLQSVLY</sequence>
<comment type="subcellular location">
    <subcellularLocation>
        <location evidence="1">Membrane</location>
    </subcellularLocation>
</comment>
<name>A0AAD8BNT2_BIOPF</name>
<gene>
    <name evidence="7" type="ORF">Bpfe_013463</name>
</gene>
<keyword evidence="3 5" id="KW-1133">Transmembrane helix</keyword>
<feature type="transmembrane region" description="Helical" evidence="5">
    <location>
        <begin position="271"/>
        <end position="291"/>
    </location>
</feature>
<feature type="transmembrane region" description="Helical" evidence="5">
    <location>
        <begin position="224"/>
        <end position="244"/>
    </location>
</feature>
<evidence type="ECO:0000256" key="1">
    <source>
        <dbReference type="ARBA" id="ARBA00004370"/>
    </source>
</evidence>
<dbReference type="SUPFAM" id="SSF81321">
    <property type="entry name" value="Family A G protein-coupled receptor-like"/>
    <property type="match status" value="1"/>
</dbReference>
<reference evidence="7" key="1">
    <citation type="journal article" date="2023" name="PLoS Negl. Trop. Dis.">
        <title>A genome sequence for Biomphalaria pfeifferi, the major vector snail for the human-infecting parasite Schistosoma mansoni.</title>
        <authorList>
            <person name="Bu L."/>
            <person name="Lu L."/>
            <person name="Laidemitt M.R."/>
            <person name="Zhang S.M."/>
            <person name="Mutuku M."/>
            <person name="Mkoji G."/>
            <person name="Steinauer M."/>
            <person name="Loker E.S."/>
        </authorList>
    </citation>
    <scope>NUCLEOTIDE SEQUENCE</scope>
    <source>
        <strain evidence="7">KasaAsao</strain>
    </source>
</reference>
<dbReference type="InterPro" id="IPR017452">
    <property type="entry name" value="GPCR_Rhodpsn_7TM"/>
</dbReference>
<dbReference type="PROSITE" id="PS50262">
    <property type="entry name" value="G_PROTEIN_RECEP_F1_2"/>
    <property type="match status" value="1"/>
</dbReference>
<dbReference type="PANTHER" id="PTHR46641">
    <property type="entry name" value="FMRFAMIDE RECEPTOR-RELATED"/>
    <property type="match status" value="1"/>
</dbReference>
<evidence type="ECO:0000256" key="4">
    <source>
        <dbReference type="ARBA" id="ARBA00023136"/>
    </source>
</evidence>
<protein>
    <submittedName>
        <fullName evidence="7">G-protein coupled receptor</fullName>
    </submittedName>
</protein>
<proteinExistence type="predicted"/>
<dbReference type="Proteomes" id="UP001233172">
    <property type="component" value="Unassembled WGS sequence"/>
</dbReference>
<feature type="transmembrane region" description="Helical" evidence="5">
    <location>
        <begin position="36"/>
        <end position="57"/>
    </location>
</feature>
<reference evidence="7" key="2">
    <citation type="submission" date="2023-04" db="EMBL/GenBank/DDBJ databases">
        <authorList>
            <person name="Bu L."/>
            <person name="Lu L."/>
            <person name="Laidemitt M.R."/>
            <person name="Zhang S.M."/>
            <person name="Mutuku M."/>
            <person name="Mkoji G."/>
            <person name="Steinauer M."/>
            <person name="Loker E.S."/>
        </authorList>
    </citation>
    <scope>NUCLEOTIDE SEQUENCE</scope>
    <source>
        <strain evidence="7">KasaAsao</strain>
        <tissue evidence="7">Whole Snail</tissue>
    </source>
</reference>
<feature type="transmembrane region" description="Helical" evidence="5">
    <location>
        <begin position="69"/>
        <end position="93"/>
    </location>
</feature>
<feature type="transmembrane region" description="Helical" evidence="5">
    <location>
        <begin position="113"/>
        <end position="136"/>
    </location>
</feature>
<accession>A0AAD8BNT2</accession>
<evidence type="ECO:0000256" key="2">
    <source>
        <dbReference type="ARBA" id="ARBA00022692"/>
    </source>
</evidence>
<keyword evidence="7" id="KW-0675">Receptor</keyword>
<evidence type="ECO:0000313" key="7">
    <source>
        <dbReference type="EMBL" id="KAK0057099.1"/>
    </source>
</evidence>
<evidence type="ECO:0000256" key="5">
    <source>
        <dbReference type="SAM" id="Phobius"/>
    </source>
</evidence>